<evidence type="ECO:0000313" key="2">
    <source>
        <dbReference type="EMBL" id="NCI48853.1"/>
    </source>
</evidence>
<evidence type="ECO:0000259" key="1">
    <source>
        <dbReference type="Pfam" id="PF00425"/>
    </source>
</evidence>
<keyword evidence="3" id="KW-1185">Reference proteome</keyword>
<gene>
    <name evidence="2" type="ORF">GWC95_02895</name>
</gene>
<dbReference type="Proteomes" id="UP000753802">
    <property type="component" value="Unassembled WGS sequence"/>
</dbReference>
<dbReference type="Pfam" id="PF00425">
    <property type="entry name" value="Chorismate_bind"/>
    <property type="match status" value="1"/>
</dbReference>
<dbReference type="Gene3D" id="3.60.120.10">
    <property type="entry name" value="Anthranilate synthase"/>
    <property type="match status" value="1"/>
</dbReference>
<feature type="domain" description="Chorismate-utilising enzyme C-terminal" evidence="1">
    <location>
        <begin position="142"/>
        <end position="398"/>
    </location>
</feature>
<dbReference type="PANTHER" id="PTHR11236:SF18">
    <property type="entry name" value="AMINODEOXYCHORISMATE SYNTHASE"/>
    <property type="match status" value="1"/>
</dbReference>
<dbReference type="SUPFAM" id="SSF56322">
    <property type="entry name" value="ADC synthase"/>
    <property type="match status" value="1"/>
</dbReference>
<organism evidence="2 3">
    <name type="scientific">Sediminibacterium roseum</name>
    <dbReference type="NCBI Taxonomy" id="1978412"/>
    <lineage>
        <taxon>Bacteria</taxon>
        <taxon>Pseudomonadati</taxon>
        <taxon>Bacteroidota</taxon>
        <taxon>Chitinophagia</taxon>
        <taxon>Chitinophagales</taxon>
        <taxon>Chitinophagaceae</taxon>
        <taxon>Sediminibacterium</taxon>
    </lineage>
</organism>
<dbReference type="PRINTS" id="PR00095">
    <property type="entry name" value="ANTSNTHASEI"/>
</dbReference>
<dbReference type="InterPro" id="IPR005801">
    <property type="entry name" value="ADC_synthase"/>
</dbReference>
<comment type="caution">
    <text evidence="2">The sequence shown here is derived from an EMBL/GenBank/DDBJ whole genome shotgun (WGS) entry which is preliminary data.</text>
</comment>
<dbReference type="InterPro" id="IPR015890">
    <property type="entry name" value="Chorismate_C"/>
</dbReference>
<accession>A0ABW9ZS13</accession>
<dbReference type="PANTHER" id="PTHR11236">
    <property type="entry name" value="AMINOBENZOATE/ANTHRANILATE SYNTHASE"/>
    <property type="match status" value="1"/>
</dbReference>
<protein>
    <submittedName>
        <fullName evidence="2">Anthranilate synthase component I family protein</fullName>
    </submittedName>
</protein>
<dbReference type="InterPro" id="IPR019999">
    <property type="entry name" value="Anth_synth_I-like"/>
</dbReference>
<evidence type="ECO:0000313" key="3">
    <source>
        <dbReference type="Proteomes" id="UP000753802"/>
    </source>
</evidence>
<sequence>MLNWANRFNICCFLDNHQYHSQHQAVECLAAAGAVNIFSPGENALSQLDAFSNTHHDWLFGHFGYDLKNETAPLHSQHEDRIGFPDVFFFQPETVLQLKDDTLTISCLEKDPAAVYQEISSLSITGTDESWAIPIRQKIPRSDYIATVEKLRDHILRGDCYEINFCQEFFAEDVEVDALQVYRRLTAISPNPFSCFYKLNNRYVLCASPERYLQKKGNHILSQPIKGTFKRNALDAAADAALKQQLQQSEKDKSENVMVVDLVRNDLSRICEEGSVKVDELFGVYSFPQVHQMISTVSGDLKPGITLSKIITATFPMGSMTGAPKRRVMELIEQYEKTKRGIYSGAVGYISPGKDFDFNVVIRSILYNAANRYLSYLVGGGITFYSDPGKEYEECLLKAEAIRKVLS</sequence>
<proteinExistence type="predicted"/>
<dbReference type="EMBL" id="JAACJS010000002">
    <property type="protein sequence ID" value="NCI48853.1"/>
    <property type="molecule type" value="Genomic_DNA"/>
</dbReference>
<name>A0ABW9ZS13_9BACT</name>
<reference evidence="2 3" key="1">
    <citation type="submission" date="2020-01" db="EMBL/GenBank/DDBJ databases">
        <title>Genome analysis.</title>
        <authorList>
            <person name="Wu S."/>
            <person name="Wang G."/>
        </authorList>
    </citation>
    <scope>NUCLEOTIDE SEQUENCE [LARGE SCALE GENOMIC DNA]</scope>
    <source>
        <strain evidence="2 3">SYL130</strain>
    </source>
</reference>